<keyword evidence="2 8" id="KW-0808">Transferase</keyword>
<evidence type="ECO:0000313" key="10">
    <source>
        <dbReference type="EMBL" id="MDH0148708.1"/>
    </source>
</evidence>
<comment type="catalytic activity">
    <reaction evidence="8">
        <text>Mo-molybdopterin + GTP + H(+) = Mo-molybdopterin guanine dinucleotide + diphosphate</text>
        <dbReference type="Rhea" id="RHEA:34243"/>
        <dbReference type="ChEBI" id="CHEBI:15378"/>
        <dbReference type="ChEBI" id="CHEBI:33019"/>
        <dbReference type="ChEBI" id="CHEBI:37565"/>
        <dbReference type="ChEBI" id="CHEBI:71302"/>
        <dbReference type="ChEBI" id="CHEBI:71310"/>
        <dbReference type="EC" id="2.7.7.77"/>
    </reaction>
</comment>
<evidence type="ECO:0000256" key="1">
    <source>
        <dbReference type="ARBA" id="ARBA00022490"/>
    </source>
</evidence>
<evidence type="ECO:0000256" key="8">
    <source>
        <dbReference type="HAMAP-Rule" id="MF_00316"/>
    </source>
</evidence>
<keyword evidence="5 8" id="KW-0460">Magnesium</keyword>
<comment type="function">
    <text evidence="8">Transfers a GMP moiety from GTP to Mo-molybdopterin (Mo-MPT) cofactor (Moco or molybdenum cofactor) to form Mo-molybdopterin guanine dinucleotide (Mo-MGD) cofactor.</text>
</comment>
<reference evidence="10" key="1">
    <citation type="submission" date="2022-09" db="EMBL/GenBank/DDBJ databases">
        <title>Intensive care unit water sources are persistently colonized with multi-drug resistant bacteria and are the site of extensive horizontal gene transfer of antibiotic resistance genes.</title>
        <authorList>
            <person name="Diorio-Toth L."/>
        </authorList>
    </citation>
    <scope>NUCLEOTIDE SEQUENCE</scope>
    <source>
        <strain evidence="10">GD04147</strain>
    </source>
</reference>
<comment type="caution">
    <text evidence="8">Lacks conserved residue(s) required for the propagation of feature annotation.</text>
</comment>
<dbReference type="NCBIfam" id="TIGR02665">
    <property type="entry name" value="molyb_mobA"/>
    <property type="match status" value="1"/>
</dbReference>
<comment type="cofactor">
    <cofactor evidence="8">
        <name>Mg(2+)</name>
        <dbReference type="ChEBI" id="CHEBI:18420"/>
    </cofactor>
</comment>
<dbReference type="PANTHER" id="PTHR19136:SF81">
    <property type="entry name" value="MOLYBDENUM COFACTOR GUANYLYLTRANSFERASE"/>
    <property type="match status" value="1"/>
</dbReference>
<evidence type="ECO:0000256" key="3">
    <source>
        <dbReference type="ARBA" id="ARBA00022723"/>
    </source>
</evidence>
<keyword evidence="10" id="KW-0548">Nucleotidyltransferase</keyword>
<dbReference type="SUPFAM" id="SSF53448">
    <property type="entry name" value="Nucleotide-diphospho-sugar transferases"/>
    <property type="match status" value="1"/>
</dbReference>
<dbReference type="CDD" id="cd02503">
    <property type="entry name" value="MobA"/>
    <property type="match status" value="1"/>
</dbReference>
<dbReference type="GO" id="GO:0046872">
    <property type="term" value="F:metal ion binding"/>
    <property type="evidence" value="ECO:0007669"/>
    <property type="project" value="UniProtKB-KW"/>
</dbReference>
<keyword evidence="1 8" id="KW-0963">Cytoplasm</keyword>
<dbReference type="InterPro" id="IPR029044">
    <property type="entry name" value="Nucleotide-diphossugar_trans"/>
</dbReference>
<keyword evidence="4 8" id="KW-0547">Nucleotide-binding</keyword>
<dbReference type="GO" id="GO:0005525">
    <property type="term" value="F:GTP binding"/>
    <property type="evidence" value="ECO:0007669"/>
    <property type="project" value="UniProtKB-UniRule"/>
</dbReference>
<feature type="domain" description="MobA-like NTP transferase" evidence="9">
    <location>
        <begin position="12"/>
        <end position="166"/>
    </location>
</feature>
<feature type="binding site" evidence="8">
    <location>
        <position position="103"/>
    </location>
    <ligand>
        <name>GTP</name>
        <dbReference type="ChEBI" id="CHEBI:37565"/>
    </ligand>
</feature>
<dbReference type="InterPro" id="IPR025877">
    <property type="entry name" value="MobA-like_NTP_Trfase"/>
</dbReference>
<name>A0A210XYG5_STUST</name>
<proteinExistence type="inferred from homology"/>
<dbReference type="EC" id="2.7.7.77" evidence="8"/>
<feature type="binding site" evidence="8">
    <location>
        <begin position="14"/>
        <end position="16"/>
    </location>
    <ligand>
        <name>GTP</name>
        <dbReference type="ChEBI" id="CHEBI:37565"/>
    </ligand>
</feature>
<comment type="subcellular location">
    <subcellularLocation>
        <location evidence="8">Cytoplasm</location>
    </subcellularLocation>
</comment>
<protein>
    <recommendedName>
        <fullName evidence="8">Molybdenum cofactor guanylyltransferase</fullName>
        <shortName evidence="8">MoCo guanylyltransferase</shortName>
        <ecNumber evidence="8">2.7.7.77</ecNumber>
    </recommendedName>
    <alternativeName>
        <fullName evidence="8">GTP:molybdopterin guanylyltransferase</fullName>
    </alternativeName>
    <alternativeName>
        <fullName evidence="8">Mo-MPT guanylyltransferase</fullName>
    </alternativeName>
    <alternativeName>
        <fullName evidence="8">Molybdopterin guanylyltransferase</fullName>
    </alternativeName>
    <alternativeName>
        <fullName evidence="8">Molybdopterin-guanine dinucleotide synthase</fullName>
        <shortName evidence="8">MGD synthase</shortName>
    </alternativeName>
</protein>
<dbReference type="Pfam" id="PF12804">
    <property type="entry name" value="NTP_transf_3"/>
    <property type="match status" value="1"/>
</dbReference>
<dbReference type="KEGG" id="psz:PSTAB_2274"/>
<keyword evidence="7 8" id="KW-0501">Molybdenum cofactor biosynthesis</keyword>
<comment type="caution">
    <text evidence="10">The sequence shown here is derived from an EMBL/GenBank/DDBJ whole genome shotgun (WGS) entry which is preliminary data.</text>
</comment>
<evidence type="ECO:0000313" key="11">
    <source>
        <dbReference type="Proteomes" id="UP001158076"/>
    </source>
</evidence>
<feature type="binding site" evidence="8">
    <location>
        <position position="27"/>
    </location>
    <ligand>
        <name>GTP</name>
        <dbReference type="ChEBI" id="CHEBI:37565"/>
    </ligand>
</feature>
<dbReference type="GO" id="GO:0005737">
    <property type="term" value="C:cytoplasm"/>
    <property type="evidence" value="ECO:0007669"/>
    <property type="project" value="UniProtKB-SubCell"/>
</dbReference>
<dbReference type="HAMAP" id="MF_00316">
    <property type="entry name" value="MobA"/>
    <property type="match status" value="1"/>
</dbReference>
<dbReference type="RefSeq" id="WP_013983004.1">
    <property type="nucleotide sequence ID" value="NC_015740.1"/>
</dbReference>
<evidence type="ECO:0000256" key="2">
    <source>
        <dbReference type="ARBA" id="ARBA00022679"/>
    </source>
</evidence>
<comment type="subunit">
    <text evidence="8">Monomer.</text>
</comment>
<feature type="binding site" evidence="8">
    <location>
        <position position="73"/>
    </location>
    <ligand>
        <name>GTP</name>
        <dbReference type="ChEBI" id="CHEBI:37565"/>
    </ligand>
</feature>
<dbReference type="AlphaFoldDB" id="A0A210XYG5"/>
<evidence type="ECO:0000259" key="9">
    <source>
        <dbReference type="Pfam" id="PF12804"/>
    </source>
</evidence>
<keyword evidence="6 8" id="KW-0342">GTP-binding</keyword>
<evidence type="ECO:0000256" key="6">
    <source>
        <dbReference type="ARBA" id="ARBA00023134"/>
    </source>
</evidence>
<accession>A0A210XYG5</accession>
<dbReference type="EMBL" id="JAODZE010000032">
    <property type="protein sequence ID" value="MDH0148708.1"/>
    <property type="molecule type" value="Genomic_DNA"/>
</dbReference>
<comment type="similarity">
    <text evidence="8">Belongs to the MobA family.</text>
</comment>
<dbReference type="PANTHER" id="PTHR19136">
    <property type="entry name" value="MOLYBDENUM COFACTOR GUANYLYLTRANSFERASE"/>
    <property type="match status" value="1"/>
</dbReference>
<dbReference type="GO" id="GO:0061603">
    <property type="term" value="F:molybdenum cofactor guanylyltransferase activity"/>
    <property type="evidence" value="ECO:0007669"/>
    <property type="project" value="UniProtKB-EC"/>
</dbReference>
<sequence>MTDSTFQSCSILLLAGGRGQRMGGQDKGLLEWRGRPLIAWLHDVARPLTDELLLSCNRNHARYAGYADRLVSDDEDGFPGPLAGIRAGLAAASHRWLLLLPCDTPLVDRPLLHSLYSAAISTPDQPVMLRCGEQWEPLFCVIPTSMRAEIDAFWRAGERSPQRILLKLGARELQVRKDDPRLANLNTPELLKASRSELGTSS</sequence>
<dbReference type="InterPro" id="IPR013482">
    <property type="entry name" value="Molybde_CF_guanTrfase"/>
</dbReference>
<comment type="domain">
    <text evidence="8">The N-terminal domain determines nucleotide recognition and specific binding, while the C-terminal domain determines the specific binding to the target protein.</text>
</comment>
<keyword evidence="3 8" id="KW-0479">Metal-binding</keyword>
<evidence type="ECO:0000256" key="4">
    <source>
        <dbReference type="ARBA" id="ARBA00022741"/>
    </source>
</evidence>
<dbReference type="GO" id="GO:1902758">
    <property type="term" value="P:bis(molybdopterin guanine dinucleotide)molybdenum biosynthetic process"/>
    <property type="evidence" value="ECO:0007669"/>
    <property type="project" value="TreeGrafter"/>
</dbReference>
<dbReference type="Gene3D" id="3.90.550.10">
    <property type="entry name" value="Spore Coat Polysaccharide Biosynthesis Protein SpsA, Chain A"/>
    <property type="match status" value="1"/>
</dbReference>
<evidence type="ECO:0000256" key="7">
    <source>
        <dbReference type="ARBA" id="ARBA00023150"/>
    </source>
</evidence>
<evidence type="ECO:0000256" key="5">
    <source>
        <dbReference type="ARBA" id="ARBA00022842"/>
    </source>
</evidence>
<organism evidence="10 11">
    <name type="scientific">Stutzerimonas stutzeri</name>
    <name type="common">Pseudomonas stutzeri</name>
    <dbReference type="NCBI Taxonomy" id="316"/>
    <lineage>
        <taxon>Bacteria</taxon>
        <taxon>Pseudomonadati</taxon>
        <taxon>Pseudomonadota</taxon>
        <taxon>Gammaproteobacteria</taxon>
        <taxon>Pseudomonadales</taxon>
        <taxon>Pseudomonadaceae</taxon>
        <taxon>Stutzerimonas</taxon>
    </lineage>
</organism>
<dbReference type="Proteomes" id="UP001158076">
    <property type="component" value="Unassembled WGS sequence"/>
</dbReference>
<feature type="binding site" evidence="8">
    <location>
        <position position="103"/>
    </location>
    <ligand>
        <name>Mg(2+)</name>
        <dbReference type="ChEBI" id="CHEBI:18420"/>
    </ligand>
</feature>
<gene>
    <name evidence="8 10" type="primary">mobA</name>
    <name evidence="10" type="ORF">N7335_20155</name>
</gene>